<dbReference type="GO" id="GO:0006355">
    <property type="term" value="P:regulation of DNA-templated transcription"/>
    <property type="evidence" value="ECO:0007669"/>
    <property type="project" value="InterPro"/>
</dbReference>
<feature type="compositionally biased region" description="Basic and acidic residues" evidence="4">
    <location>
        <begin position="55"/>
        <end position="66"/>
    </location>
</feature>
<evidence type="ECO:0000256" key="2">
    <source>
        <dbReference type="ARBA" id="ARBA00023125"/>
    </source>
</evidence>
<dbReference type="RefSeq" id="WP_144748179.1">
    <property type="nucleotide sequence ID" value="NZ_VMNW02000021.1"/>
</dbReference>
<feature type="compositionally biased region" description="Low complexity" evidence="4">
    <location>
        <begin position="1"/>
        <end position="30"/>
    </location>
</feature>
<dbReference type="CDD" id="cd06170">
    <property type="entry name" value="LuxR_C_like"/>
    <property type="match status" value="1"/>
</dbReference>
<dbReference type="PANTHER" id="PTHR44688">
    <property type="entry name" value="DNA-BINDING TRANSCRIPTIONAL ACTIVATOR DEVR_DOSR"/>
    <property type="match status" value="1"/>
</dbReference>
<dbReference type="PANTHER" id="PTHR44688:SF16">
    <property type="entry name" value="DNA-BINDING TRANSCRIPTIONAL ACTIVATOR DEVR_DOSR"/>
    <property type="match status" value="1"/>
</dbReference>
<dbReference type="SMART" id="SM00421">
    <property type="entry name" value="HTH_LUXR"/>
    <property type="match status" value="1"/>
</dbReference>
<sequence length="144" mass="15528">MPVKCSARSPRSRASISPLPSSATSALPTTPCGPWKTASSANCPHSTDIAGIDGEAPRPADPLERLDGPLAELTRRELDVLRYLVRGESNSRIAEELYVSPGTVKTHVKNGPRKLTRRLIAHEAVAGVEQLRNPAMDLRKLSRG</sequence>
<dbReference type="InterPro" id="IPR000792">
    <property type="entry name" value="Tscrpt_reg_LuxR_C"/>
</dbReference>
<comment type="caution">
    <text evidence="6">The sequence shown here is derived from an EMBL/GenBank/DDBJ whole genome shotgun (WGS) entry which is preliminary data.</text>
</comment>
<dbReference type="SUPFAM" id="SSF46894">
    <property type="entry name" value="C-terminal effector domain of the bipartite response regulators"/>
    <property type="match status" value="1"/>
</dbReference>
<evidence type="ECO:0000259" key="5">
    <source>
        <dbReference type="PROSITE" id="PS50043"/>
    </source>
</evidence>
<organism evidence="6 7">
    <name type="scientific">Amycolatopsis acidicola</name>
    <dbReference type="NCBI Taxonomy" id="2596893"/>
    <lineage>
        <taxon>Bacteria</taxon>
        <taxon>Bacillati</taxon>
        <taxon>Actinomycetota</taxon>
        <taxon>Actinomycetes</taxon>
        <taxon>Pseudonocardiales</taxon>
        <taxon>Pseudonocardiaceae</taxon>
        <taxon>Amycolatopsis</taxon>
    </lineage>
</organism>
<dbReference type="GO" id="GO:0003677">
    <property type="term" value="F:DNA binding"/>
    <property type="evidence" value="ECO:0007669"/>
    <property type="project" value="UniProtKB-KW"/>
</dbReference>
<keyword evidence="7" id="KW-1185">Reference proteome</keyword>
<dbReference type="Proteomes" id="UP000319769">
    <property type="component" value="Unassembled WGS sequence"/>
</dbReference>
<reference evidence="6" key="1">
    <citation type="submission" date="2019-09" db="EMBL/GenBank/DDBJ databases">
        <authorList>
            <person name="Teo W.F.A."/>
            <person name="Duangmal K."/>
        </authorList>
    </citation>
    <scope>NUCLEOTIDE SEQUENCE [LARGE SCALE GENOMIC DNA]</scope>
    <source>
        <strain evidence="6">K81G1</strain>
    </source>
</reference>
<dbReference type="PRINTS" id="PR00038">
    <property type="entry name" value="HTHLUXR"/>
</dbReference>
<evidence type="ECO:0000313" key="7">
    <source>
        <dbReference type="Proteomes" id="UP000319769"/>
    </source>
</evidence>
<proteinExistence type="predicted"/>
<dbReference type="PROSITE" id="PS50043">
    <property type="entry name" value="HTH_LUXR_2"/>
    <property type="match status" value="1"/>
</dbReference>
<evidence type="ECO:0000256" key="1">
    <source>
        <dbReference type="ARBA" id="ARBA00023015"/>
    </source>
</evidence>
<dbReference type="OrthoDB" id="161302at2"/>
<protein>
    <submittedName>
        <fullName evidence="6">Response regulator transcription factor</fullName>
    </submittedName>
</protein>
<keyword evidence="2" id="KW-0238">DNA-binding</keyword>
<keyword evidence="1" id="KW-0805">Transcription regulation</keyword>
<dbReference type="InterPro" id="IPR036388">
    <property type="entry name" value="WH-like_DNA-bd_sf"/>
</dbReference>
<evidence type="ECO:0000256" key="4">
    <source>
        <dbReference type="SAM" id="MobiDB-lite"/>
    </source>
</evidence>
<keyword evidence="3" id="KW-0804">Transcription</keyword>
<name>A0A5N0V2H1_9PSEU</name>
<dbReference type="InterPro" id="IPR016032">
    <property type="entry name" value="Sig_transdc_resp-reg_C-effctor"/>
</dbReference>
<feature type="region of interest" description="Disordered" evidence="4">
    <location>
        <begin position="1"/>
        <end position="66"/>
    </location>
</feature>
<dbReference type="AlphaFoldDB" id="A0A5N0V2H1"/>
<evidence type="ECO:0000313" key="6">
    <source>
        <dbReference type="EMBL" id="KAA9160566.1"/>
    </source>
</evidence>
<accession>A0A5N0V2H1</accession>
<gene>
    <name evidence="6" type="ORF">FPZ12_017220</name>
</gene>
<feature type="domain" description="HTH luxR-type" evidence="5">
    <location>
        <begin position="66"/>
        <end position="131"/>
    </location>
</feature>
<evidence type="ECO:0000256" key="3">
    <source>
        <dbReference type="ARBA" id="ARBA00023163"/>
    </source>
</evidence>
<dbReference type="EMBL" id="VMNW02000021">
    <property type="protein sequence ID" value="KAA9160566.1"/>
    <property type="molecule type" value="Genomic_DNA"/>
</dbReference>
<dbReference type="Pfam" id="PF00196">
    <property type="entry name" value="GerE"/>
    <property type="match status" value="1"/>
</dbReference>
<dbReference type="Gene3D" id="1.10.10.10">
    <property type="entry name" value="Winged helix-like DNA-binding domain superfamily/Winged helix DNA-binding domain"/>
    <property type="match status" value="1"/>
</dbReference>